<reference evidence="2" key="2">
    <citation type="journal article" date="2015" name="Data Brief">
        <title>Shoot transcriptome of the giant reed, Arundo donax.</title>
        <authorList>
            <person name="Barrero R.A."/>
            <person name="Guerrero F.D."/>
            <person name="Moolhuijzen P."/>
            <person name="Goolsby J.A."/>
            <person name="Tidwell J."/>
            <person name="Bellgard S.E."/>
            <person name="Bellgard M.I."/>
        </authorList>
    </citation>
    <scope>NUCLEOTIDE SEQUENCE</scope>
    <source>
        <tissue evidence="2">Shoot tissue taken approximately 20 cm above the soil surface</tissue>
    </source>
</reference>
<protein>
    <submittedName>
        <fullName evidence="2">Uncharacterized protein</fullName>
    </submittedName>
</protein>
<reference evidence="2" key="1">
    <citation type="submission" date="2014-09" db="EMBL/GenBank/DDBJ databases">
        <authorList>
            <person name="Magalhaes I.L.F."/>
            <person name="Oliveira U."/>
            <person name="Santos F.R."/>
            <person name="Vidigal T.H.D.A."/>
            <person name="Brescovit A.D."/>
            <person name="Santos A.J."/>
        </authorList>
    </citation>
    <scope>NUCLEOTIDE SEQUENCE</scope>
    <source>
        <tissue evidence="2">Shoot tissue taken approximately 20 cm above the soil surface</tissue>
    </source>
</reference>
<evidence type="ECO:0000313" key="2">
    <source>
        <dbReference type="EMBL" id="JAD15111.1"/>
    </source>
</evidence>
<dbReference type="EMBL" id="GBRH01282784">
    <property type="protein sequence ID" value="JAD15111.1"/>
    <property type="molecule type" value="Transcribed_RNA"/>
</dbReference>
<proteinExistence type="predicted"/>
<organism evidence="2">
    <name type="scientific">Arundo donax</name>
    <name type="common">Giant reed</name>
    <name type="synonym">Donax arundinaceus</name>
    <dbReference type="NCBI Taxonomy" id="35708"/>
    <lineage>
        <taxon>Eukaryota</taxon>
        <taxon>Viridiplantae</taxon>
        <taxon>Streptophyta</taxon>
        <taxon>Embryophyta</taxon>
        <taxon>Tracheophyta</taxon>
        <taxon>Spermatophyta</taxon>
        <taxon>Magnoliopsida</taxon>
        <taxon>Liliopsida</taxon>
        <taxon>Poales</taxon>
        <taxon>Poaceae</taxon>
        <taxon>PACMAD clade</taxon>
        <taxon>Arundinoideae</taxon>
        <taxon>Arundineae</taxon>
        <taxon>Arundo</taxon>
    </lineage>
</organism>
<name>A0A0A9S8W4_ARUDO</name>
<sequence length="49" mass="5740">MYPTQSSNAANDQSRNHYRLKCHQKHEDKATQKSSKDIIHECLKSRRGI</sequence>
<accession>A0A0A9S8W4</accession>
<feature type="compositionally biased region" description="Basic and acidic residues" evidence="1">
    <location>
        <begin position="25"/>
        <end position="49"/>
    </location>
</feature>
<evidence type="ECO:0000256" key="1">
    <source>
        <dbReference type="SAM" id="MobiDB-lite"/>
    </source>
</evidence>
<feature type="region of interest" description="Disordered" evidence="1">
    <location>
        <begin position="23"/>
        <end position="49"/>
    </location>
</feature>
<dbReference type="AlphaFoldDB" id="A0A0A9S8W4"/>